<dbReference type="EMBL" id="JBJUIK010000003">
    <property type="protein sequence ID" value="KAL3531922.1"/>
    <property type="molecule type" value="Genomic_DNA"/>
</dbReference>
<comment type="caution">
    <text evidence="1">The sequence shown here is derived from an EMBL/GenBank/DDBJ whole genome shotgun (WGS) entry which is preliminary data.</text>
</comment>
<evidence type="ECO:0000313" key="2">
    <source>
        <dbReference type="Proteomes" id="UP001630127"/>
    </source>
</evidence>
<evidence type="ECO:0008006" key="3">
    <source>
        <dbReference type="Google" id="ProtNLM"/>
    </source>
</evidence>
<reference evidence="1 2" key="1">
    <citation type="submission" date="2024-11" db="EMBL/GenBank/DDBJ databases">
        <title>A near-complete genome assembly of Cinchona calisaya.</title>
        <authorList>
            <person name="Lian D.C."/>
            <person name="Zhao X.W."/>
            <person name="Wei L."/>
        </authorList>
    </citation>
    <scope>NUCLEOTIDE SEQUENCE [LARGE SCALE GENOMIC DNA]</scope>
    <source>
        <tissue evidence="1">Nenye</tissue>
    </source>
</reference>
<sequence length="103" mass="12616">MGINSLQELWSHDLVIIYWRTGSRRNKKLYKINWKRKELQQQKSKKRLHVEKDKITSADACLPFPEFVILKRLERCFYDLSCPTWRKDFLLVSYNEGRQIFFF</sequence>
<organism evidence="1 2">
    <name type="scientific">Cinchona calisaya</name>
    <dbReference type="NCBI Taxonomy" id="153742"/>
    <lineage>
        <taxon>Eukaryota</taxon>
        <taxon>Viridiplantae</taxon>
        <taxon>Streptophyta</taxon>
        <taxon>Embryophyta</taxon>
        <taxon>Tracheophyta</taxon>
        <taxon>Spermatophyta</taxon>
        <taxon>Magnoliopsida</taxon>
        <taxon>eudicotyledons</taxon>
        <taxon>Gunneridae</taxon>
        <taxon>Pentapetalae</taxon>
        <taxon>asterids</taxon>
        <taxon>lamiids</taxon>
        <taxon>Gentianales</taxon>
        <taxon>Rubiaceae</taxon>
        <taxon>Cinchonoideae</taxon>
        <taxon>Cinchoneae</taxon>
        <taxon>Cinchona</taxon>
    </lineage>
</organism>
<keyword evidence="2" id="KW-1185">Reference proteome</keyword>
<dbReference type="AlphaFoldDB" id="A0ABD3AL87"/>
<evidence type="ECO:0000313" key="1">
    <source>
        <dbReference type="EMBL" id="KAL3531922.1"/>
    </source>
</evidence>
<accession>A0ABD3AL87</accession>
<name>A0ABD3AL87_9GENT</name>
<gene>
    <name evidence="1" type="ORF">ACH5RR_005443</name>
</gene>
<proteinExistence type="predicted"/>
<dbReference type="Proteomes" id="UP001630127">
    <property type="component" value="Unassembled WGS sequence"/>
</dbReference>
<protein>
    <recommendedName>
        <fullName evidence="3">Ycf15</fullName>
    </recommendedName>
</protein>